<accession>A0A1Y1I9H4</accession>
<dbReference type="GO" id="GO:0070043">
    <property type="term" value="F:rRNA (guanine-N7-)-methyltransferase activity"/>
    <property type="evidence" value="ECO:0000318"/>
    <property type="project" value="GO_Central"/>
</dbReference>
<dbReference type="AlphaFoldDB" id="A0A1Y1I9H4"/>
<evidence type="ECO:0000313" key="8">
    <source>
        <dbReference type="Proteomes" id="UP000054558"/>
    </source>
</evidence>
<dbReference type="OrthoDB" id="784548at2759"/>
<dbReference type="GO" id="GO:0005829">
    <property type="term" value="C:cytosol"/>
    <property type="evidence" value="ECO:0000318"/>
    <property type="project" value="GO_Central"/>
</dbReference>
<keyword evidence="2" id="KW-0698">rRNA processing</keyword>
<proteinExistence type="inferred from homology"/>
<dbReference type="STRING" id="105231.A0A1Y1I9H4"/>
<keyword evidence="8" id="KW-1185">Reference proteome</keyword>
<keyword evidence="1" id="KW-0963">Cytoplasm</keyword>
<sequence>MLTRNLVSTITEAVKSNVLPETNKQQPAESPQACGTISAEWKLSEEKVQQIDMFVDLLLDWNQRMNLTAVTERDAVMDRHIGDSLALLPVIERALSEHAINQGRLTSAKPQPLSSSTESTLLPNVGPLLLNVDPLEASSLEFTKGFSLANGRTKQPVKQKQQLKADSEKGAEEAPAGVAGGVNRLRVVDVGTGAGLPGLVFAIVRPEWDLILVESLRKRCNFLEHVVKEAGLKNVTVVWGRAEDTARLPNMRASADVAVARAVADLRVLAELCIPYVRKGGLFVAAKGPNPEEEVAAAAGAIGVLGGKLLGVERVASTGPGGQRTAVVCLKEKATPAKYPRRAGVPTKSPL</sequence>
<evidence type="ECO:0000256" key="2">
    <source>
        <dbReference type="ARBA" id="ARBA00022552"/>
    </source>
</evidence>
<dbReference type="Proteomes" id="UP000054558">
    <property type="component" value="Unassembled WGS sequence"/>
</dbReference>
<evidence type="ECO:0000256" key="3">
    <source>
        <dbReference type="ARBA" id="ARBA00022603"/>
    </source>
</evidence>
<dbReference type="FunFam" id="3.40.50.150:FF:000041">
    <property type="entry name" value="Ribosomal RNA small subunit methyltransferase G"/>
    <property type="match status" value="1"/>
</dbReference>
<evidence type="ECO:0000313" key="7">
    <source>
        <dbReference type="EMBL" id="GAQ86612.1"/>
    </source>
</evidence>
<keyword evidence="5" id="KW-0949">S-adenosyl-L-methionine</keyword>
<dbReference type="Gene3D" id="3.40.50.150">
    <property type="entry name" value="Vaccinia Virus protein VP39"/>
    <property type="match status" value="1"/>
</dbReference>
<organism evidence="7 8">
    <name type="scientific">Klebsormidium nitens</name>
    <name type="common">Green alga</name>
    <name type="synonym">Ulothrix nitens</name>
    <dbReference type="NCBI Taxonomy" id="105231"/>
    <lineage>
        <taxon>Eukaryota</taxon>
        <taxon>Viridiplantae</taxon>
        <taxon>Streptophyta</taxon>
        <taxon>Klebsormidiophyceae</taxon>
        <taxon>Klebsormidiales</taxon>
        <taxon>Klebsormidiaceae</taxon>
        <taxon>Klebsormidium</taxon>
    </lineage>
</organism>
<dbReference type="HAMAP" id="MF_00074">
    <property type="entry name" value="16SrRNA_methyltr_G"/>
    <property type="match status" value="1"/>
</dbReference>
<dbReference type="NCBIfam" id="TIGR00138">
    <property type="entry name" value="rsmG_gidB"/>
    <property type="match status" value="1"/>
</dbReference>
<keyword evidence="4" id="KW-0808">Transferase</keyword>
<feature type="compositionally biased region" description="Polar residues" evidence="6">
    <location>
        <begin position="153"/>
        <end position="162"/>
    </location>
</feature>
<dbReference type="PANTHER" id="PTHR31760:SF0">
    <property type="entry name" value="S-ADENOSYL-L-METHIONINE-DEPENDENT METHYLTRANSFERASES SUPERFAMILY PROTEIN"/>
    <property type="match status" value="1"/>
</dbReference>
<keyword evidence="3" id="KW-0489">Methyltransferase</keyword>
<gene>
    <name evidence="7" type="ORF">KFL_003000050</name>
</gene>
<feature type="region of interest" description="Disordered" evidence="6">
    <location>
        <begin position="153"/>
        <end position="175"/>
    </location>
</feature>
<dbReference type="Pfam" id="PF02527">
    <property type="entry name" value="GidB"/>
    <property type="match status" value="2"/>
</dbReference>
<dbReference type="InterPro" id="IPR029063">
    <property type="entry name" value="SAM-dependent_MTases_sf"/>
</dbReference>
<dbReference type="EMBL" id="DF237249">
    <property type="protein sequence ID" value="GAQ86612.1"/>
    <property type="molecule type" value="Genomic_DNA"/>
</dbReference>
<dbReference type="SUPFAM" id="SSF53335">
    <property type="entry name" value="S-adenosyl-L-methionine-dependent methyltransferases"/>
    <property type="match status" value="1"/>
</dbReference>
<evidence type="ECO:0000256" key="1">
    <source>
        <dbReference type="ARBA" id="ARBA00022490"/>
    </source>
</evidence>
<dbReference type="PANTHER" id="PTHR31760">
    <property type="entry name" value="S-ADENOSYL-L-METHIONINE-DEPENDENT METHYLTRANSFERASES SUPERFAMILY PROTEIN"/>
    <property type="match status" value="1"/>
</dbReference>
<evidence type="ECO:0000256" key="6">
    <source>
        <dbReference type="SAM" id="MobiDB-lite"/>
    </source>
</evidence>
<protein>
    <submittedName>
        <fullName evidence="7">Uncharacterized protein</fullName>
    </submittedName>
</protein>
<dbReference type="InterPro" id="IPR003682">
    <property type="entry name" value="rRNA_ssu_MeTfrase_G"/>
</dbReference>
<evidence type="ECO:0000256" key="5">
    <source>
        <dbReference type="ARBA" id="ARBA00022691"/>
    </source>
</evidence>
<reference evidence="7 8" key="1">
    <citation type="journal article" date="2014" name="Nat. Commun.">
        <title>Klebsormidium flaccidum genome reveals primary factors for plant terrestrial adaptation.</title>
        <authorList>
            <person name="Hori K."/>
            <person name="Maruyama F."/>
            <person name="Fujisawa T."/>
            <person name="Togashi T."/>
            <person name="Yamamoto N."/>
            <person name="Seo M."/>
            <person name="Sato S."/>
            <person name="Yamada T."/>
            <person name="Mori H."/>
            <person name="Tajima N."/>
            <person name="Moriyama T."/>
            <person name="Ikeuchi M."/>
            <person name="Watanabe M."/>
            <person name="Wada H."/>
            <person name="Kobayashi K."/>
            <person name="Saito M."/>
            <person name="Masuda T."/>
            <person name="Sasaki-Sekimoto Y."/>
            <person name="Mashiguchi K."/>
            <person name="Awai K."/>
            <person name="Shimojima M."/>
            <person name="Masuda S."/>
            <person name="Iwai M."/>
            <person name="Nobusawa T."/>
            <person name="Narise T."/>
            <person name="Kondo S."/>
            <person name="Saito H."/>
            <person name="Sato R."/>
            <person name="Murakawa M."/>
            <person name="Ihara Y."/>
            <person name="Oshima-Yamada Y."/>
            <person name="Ohtaka K."/>
            <person name="Satoh M."/>
            <person name="Sonobe K."/>
            <person name="Ishii M."/>
            <person name="Ohtani R."/>
            <person name="Kanamori-Sato M."/>
            <person name="Honoki R."/>
            <person name="Miyazaki D."/>
            <person name="Mochizuki H."/>
            <person name="Umetsu J."/>
            <person name="Higashi K."/>
            <person name="Shibata D."/>
            <person name="Kamiya Y."/>
            <person name="Sato N."/>
            <person name="Nakamura Y."/>
            <person name="Tabata S."/>
            <person name="Ida S."/>
            <person name="Kurokawa K."/>
            <person name="Ohta H."/>
        </authorList>
    </citation>
    <scope>NUCLEOTIDE SEQUENCE [LARGE SCALE GENOMIC DNA]</scope>
    <source>
        <strain evidence="7 8">NIES-2285</strain>
    </source>
</reference>
<dbReference type="CDD" id="cd02440">
    <property type="entry name" value="AdoMet_MTases"/>
    <property type="match status" value="1"/>
</dbReference>
<evidence type="ECO:0000256" key="4">
    <source>
        <dbReference type="ARBA" id="ARBA00022679"/>
    </source>
</evidence>
<feature type="compositionally biased region" description="Basic and acidic residues" evidence="6">
    <location>
        <begin position="163"/>
        <end position="172"/>
    </location>
</feature>
<name>A0A1Y1I9H4_KLENI</name>
<dbReference type="OMA" id="FWEKHLW"/>